<proteinExistence type="predicted"/>
<accession>A0A0F9SBB3</accession>
<sequence length="1359" mass="138589">MAIYAQKTSFRSSAQFPDFKVTGLLSGGQILVFDGDARAFVNKPSSSIVISGGGGGGGTIVGATNVGTGAEVFKEVNLSDELVFRSFVGANGITITENADEIIVENDIIADACISVPGDFKIEIDNDNNTVCDAKFEIFTNRYVAQTVFTPVTFSSIPVGDITVVTDLGGTDPGKYISATADFGILGFQAGMCLRVVGTDEQDGVFEIASISTTTNTNDTITITIHFPDDGDDGTQTGPVEFEAVFFKFLTNQSFQSIGTDFAAAGFLSGQTIRITGTPAGVIGDAFAEYVAGQTIVIDGTIVTLSTATGNAVATGTIGAVYTNGEDITINGVNVVLSTGTTVADAITDITAATIPNVTATDVGGALRFISTVALVLAEGAGTALSDLGFAAGTTPVPGTVDDAVVDITVEAITNITATKEDDALRIISSSEFSIIVAEGTGTALFDLGITAGTFTGGGILDDTYTIDTVATDTITILETFTGSFPKCVVGDISVTVTPSVTESTEWWVNECGEMRSNDATFCGDVDIICGGGLSVEGNSQFDGDVNIDGTLTVNGLDIIIPVFPDLGIQVQITSGTFVGRTIVGGDGITVAAGDGVLSNPTIDADDFDLTFTGDATGTNTVVGLTNTSITLTLNTLLPGAPFTFNRVTVDATGRVTSGSDVPLDFQPLDSDLTTLSGGLSSPGYVVWDGSVYEDRELLGTTDEIVITDGSATSGDSVIGFADDAVFPGFGAITIPQGSTAQQPVSPLDGAFRYNTTDMVFEGFVDGSWEPFLNSASGPFLPLIGGTMTGDITLDGANIVMSGAETVDGRDVSVDGSKLDGIEAGATADQSAADIRGLGFFDTTNDGAGSGLDADLLDGNEATAFATAAQGTLADSALQNVVEDLTPQLGGNLDANLFSIVEDGNVILDFASGGESAVNNIEIVHATTGSGPIIRSVGADTNVDLNITPKGTGNIVLDGLKWPIADGTTNQFLQTDGSGTLSFFSIIQATGNELENIVEDLTPQLGGELDAQSNKIVNLADPTTAQDAATKSYVDLVAAGFVETSDIGVTVQAWDADLDGLAGLAGTGYVVHTGAGTFAERTIIGGEGIVVSDGDGVAGNSTVDMDIIGLATATQPVNPLADFVVFYNADLTAHEKILISDLIADLAASDEIVIDGANVGAGADVFKQNNAGTLEFRTLDNGNSGIVITQNADTIDISVNDNLNDIGLLTPASDAFIVGNGTNWTAETPSVARTSLGLGTMALEADTDFLRLSGGTMSGTITMGGNSITGLPLTPTLASDAASKDYVDAFAAAASGAGDGLFDSGGAHNVGAGTGIIVNADDIELDLTFTDGRYHTQTELNSTTSSVEGADLIGTDTKT</sequence>
<comment type="caution">
    <text evidence="1">The sequence shown here is derived from an EMBL/GenBank/DDBJ whole genome shotgun (WGS) entry which is preliminary data.</text>
</comment>
<reference evidence="1" key="1">
    <citation type="journal article" date="2015" name="Nature">
        <title>Complex archaea that bridge the gap between prokaryotes and eukaryotes.</title>
        <authorList>
            <person name="Spang A."/>
            <person name="Saw J.H."/>
            <person name="Jorgensen S.L."/>
            <person name="Zaremba-Niedzwiedzka K."/>
            <person name="Martijn J."/>
            <person name="Lind A.E."/>
            <person name="van Eijk R."/>
            <person name="Schleper C."/>
            <person name="Guy L."/>
            <person name="Ettema T.J."/>
        </authorList>
    </citation>
    <scope>NUCLEOTIDE SEQUENCE</scope>
</reference>
<evidence type="ECO:0000313" key="1">
    <source>
        <dbReference type="EMBL" id="KKN26688.1"/>
    </source>
</evidence>
<organism evidence="1">
    <name type="scientific">marine sediment metagenome</name>
    <dbReference type="NCBI Taxonomy" id="412755"/>
    <lineage>
        <taxon>unclassified sequences</taxon>
        <taxon>metagenomes</taxon>
        <taxon>ecological metagenomes</taxon>
    </lineage>
</organism>
<dbReference type="EMBL" id="LAZR01002701">
    <property type="protein sequence ID" value="KKN26688.1"/>
    <property type="molecule type" value="Genomic_DNA"/>
</dbReference>
<protein>
    <submittedName>
        <fullName evidence="1">Uncharacterized protein</fullName>
    </submittedName>
</protein>
<name>A0A0F9SBB3_9ZZZZ</name>
<gene>
    <name evidence="1" type="ORF">LCGC14_0872280</name>
</gene>
<feature type="non-terminal residue" evidence="1">
    <location>
        <position position="1359"/>
    </location>
</feature>